<comment type="caution">
    <text evidence="2">The sequence shown here is derived from an EMBL/GenBank/DDBJ whole genome shotgun (WGS) entry which is preliminary data.</text>
</comment>
<dbReference type="Proteomes" id="UP000770661">
    <property type="component" value="Unassembled WGS sequence"/>
</dbReference>
<gene>
    <name evidence="2" type="primary">AGO2</name>
    <name evidence="2" type="ORF">GWK47_025580</name>
</gene>
<proteinExistence type="predicted"/>
<dbReference type="AlphaFoldDB" id="A0A8J8WN58"/>
<sequence length="318" mass="35573">MTQCVRGINVLNYGPVVVSNLLLKINVKIGGTNNVLGSSPQLLVFKSPVMIMGADVNHPSTFDKSTTPSLAAVVASVDRHASKYAVEVRHQKHRTEVIVDLKEMTKNLLVAFYRKTKMKPQRIIMYRDGVSESQFSDILCSELRAMRNACTELESNYQPSMTFIVVQKRHHTRLFCSETDGVGRAGNVPPGTTVDNTITHPTQKDFYLCSHLGITGTSRPTHYHVLWDDSDLPMEMLQNLTYSLCHLYSRCTQAVSIPTPAYYAHLVAFRAKVHIQHLCSTETSSLASGENESPSDEMITRAARIDRFSEIASMLYFV</sequence>
<keyword evidence="3" id="KW-1185">Reference proteome</keyword>
<evidence type="ECO:0000259" key="1">
    <source>
        <dbReference type="PROSITE" id="PS50822"/>
    </source>
</evidence>
<dbReference type="SMART" id="SM00950">
    <property type="entry name" value="Piwi"/>
    <property type="match status" value="1"/>
</dbReference>
<dbReference type="SUPFAM" id="SSF53098">
    <property type="entry name" value="Ribonuclease H-like"/>
    <property type="match status" value="1"/>
</dbReference>
<dbReference type="EMBL" id="JACEEZ010025474">
    <property type="protein sequence ID" value="KAG0700414.1"/>
    <property type="molecule type" value="Genomic_DNA"/>
</dbReference>
<dbReference type="OrthoDB" id="6367583at2759"/>
<dbReference type="Gene3D" id="3.30.420.10">
    <property type="entry name" value="Ribonuclease H-like superfamily/Ribonuclease H"/>
    <property type="match status" value="1"/>
</dbReference>
<dbReference type="PROSITE" id="PS50822">
    <property type="entry name" value="PIWI"/>
    <property type="match status" value="1"/>
</dbReference>
<dbReference type="InterPro" id="IPR036397">
    <property type="entry name" value="RNaseH_sf"/>
</dbReference>
<protein>
    <submittedName>
        <fullName evidence="2">Protein argonaute-2</fullName>
    </submittedName>
</protein>
<dbReference type="Pfam" id="PF02171">
    <property type="entry name" value="Piwi"/>
    <property type="match status" value="1"/>
</dbReference>
<evidence type="ECO:0000313" key="3">
    <source>
        <dbReference type="Proteomes" id="UP000770661"/>
    </source>
</evidence>
<name>A0A8J8WN58_CHIOP</name>
<organism evidence="2 3">
    <name type="scientific">Chionoecetes opilio</name>
    <name type="common">Atlantic snow crab</name>
    <name type="synonym">Cancer opilio</name>
    <dbReference type="NCBI Taxonomy" id="41210"/>
    <lineage>
        <taxon>Eukaryota</taxon>
        <taxon>Metazoa</taxon>
        <taxon>Ecdysozoa</taxon>
        <taxon>Arthropoda</taxon>
        <taxon>Crustacea</taxon>
        <taxon>Multicrustacea</taxon>
        <taxon>Malacostraca</taxon>
        <taxon>Eumalacostraca</taxon>
        <taxon>Eucarida</taxon>
        <taxon>Decapoda</taxon>
        <taxon>Pleocyemata</taxon>
        <taxon>Brachyura</taxon>
        <taxon>Eubrachyura</taxon>
        <taxon>Majoidea</taxon>
        <taxon>Majidae</taxon>
        <taxon>Chionoecetes</taxon>
    </lineage>
</organism>
<reference evidence="2" key="1">
    <citation type="submission" date="2020-07" db="EMBL/GenBank/DDBJ databases">
        <title>The High-quality genome of the commercially important snow crab, Chionoecetes opilio.</title>
        <authorList>
            <person name="Jeong J.-H."/>
            <person name="Ryu S."/>
        </authorList>
    </citation>
    <scope>NUCLEOTIDE SEQUENCE</scope>
    <source>
        <strain evidence="2">MADBK_172401_WGS</strain>
        <tissue evidence="2">Digestive gland</tissue>
    </source>
</reference>
<accession>A0A8J8WN58</accession>
<dbReference type="Gene3D" id="3.40.50.2300">
    <property type="match status" value="1"/>
</dbReference>
<dbReference type="GO" id="GO:0003676">
    <property type="term" value="F:nucleic acid binding"/>
    <property type="evidence" value="ECO:0007669"/>
    <property type="project" value="InterPro"/>
</dbReference>
<dbReference type="InterPro" id="IPR012337">
    <property type="entry name" value="RNaseH-like_sf"/>
</dbReference>
<dbReference type="PANTHER" id="PTHR22891">
    <property type="entry name" value="EUKARYOTIC TRANSLATION INITIATION FACTOR 2C"/>
    <property type="match status" value="1"/>
</dbReference>
<evidence type="ECO:0000313" key="2">
    <source>
        <dbReference type="EMBL" id="KAG0700414.1"/>
    </source>
</evidence>
<dbReference type="InterPro" id="IPR003165">
    <property type="entry name" value="Piwi"/>
</dbReference>
<feature type="domain" description="Piwi" evidence="1">
    <location>
        <begin position="1"/>
        <end position="276"/>
    </location>
</feature>